<feature type="compositionally biased region" description="Basic and acidic residues" evidence="1">
    <location>
        <begin position="100"/>
        <end position="116"/>
    </location>
</feature>
<comment type="caution">
    <text evidence="2">The sequence shown here is derived from an EMBL/GenBank/DDBJ whole genome shotgun (WGS) entry which is preliminary data.</text>
</comment>
<evidence type="ECO:0000313" key="2">
    <source>
        <dbReference type="EMBL" id="KAG2594085.1"/>
    </source>
</evidence>
<feature type="compositionally biased region" description="Gly residues" evidence="1">
    <location>
        <begin position="288"/>
        <end position="299"/>
    </location>
</feature>
<feature type="compositionally biased region" description="Basic and acidic residues" evidence="1">
    <location>
        <begin position="209"/>
        <end position="224"/>
    </location>
</feature>
<proteinExistence type="predicted"/>
<evidence type="ECO:0000256" key="1">
    <source>
        <dbReference type="SAM" id="MobiDB-lite"/>
    </source>
</evidence>
<feature type="compositionally biased region" description="Basic residues" evidence="1">
    <location>
        <begin position="321"/>
        <end position="331"/>
    </location>
</feature>
<organism evidence="2 3">
    <name type="scientific">Panicum virgatum</name>
    <name type="common">Blackwell switchgrass</name>
    <dbReference type="NCBI Taxonomy" id="38727"/>
    <lineage>
        <taxon>Eukaryota</taxon>
        <taxon>Viridiplantae</taxon>
        <taxon>Streptophyta</taxon>
        <taxon>Embryophyta</taxon>
        <taxon>Tracheophyta</taxon>
        <taxon>Spermatophyta</taxon>
        <taxon>Magnoliopsida</taxon>
        <taxon>Liliopsida</taxon>
        <taxon>Poales</taxon>
        <taxon>Poaceae</taxon>
        <taxon>PACMAD clade</taxon>
        <taxon>Panicoideae</taxon>
        <taxon>Panicodae</taxon>
        <taxon>Paniceae</taxon>
        <taxon>Panicinae</taxon>
        <taxon>Panicum</taxon>
        <taxon>Panicum sect. Hiantes</taxon>
    </lineage>
</organism>
<feature type="compositionally biased region" description="Low complexity" evidence="1">
    <location>
        <begin position="18"/>
        <end position="38"/>
    </location>
</feature>
<feature type="compositionally biased region" description="Basic residues" evidence="1">
    <location>
        <begin position="251"/>
        <end position="274"/>
    </location>
</feature>
<protein>
    <submittedName>
        <fullName evidence="2">Uncharacterized protein</fullName>
    </submittedName>
</protein>
<accession>A0A8T0SAC1</accession>
<gene>
    <name evidence="2" type="ORF">PVAP13_5NG618601</name>
</gene>
<feature type="region of interest" description="Disordered" evidence="1">
    <location>
        <begin position="85"/>
        <end position="331"/>
    </location>
</feature>
<feature type="region of interest" description="Disordered" evidence="1">
    <location>
        <begin position="1"/>
        <end position="67"/>
    </location>
</feature>
<reference evidence="2" key="1">
    <citation type="submission" date="2020-05" db="EMBL/GenBank/DDBJ databases">
        <title>WGS assembly of Panicum virgatum.</title>
        <authorList>
            <person name="Lovell J.T."/>
            <person name="Jenkins J."/>
            <person name="Shu S."/>
            <person name="Juenger T.E."/>
            <person name="Schmutz J."/>
        </authorList>
    </citation>
    <scope>NUCLEOTIDE SEQUENCE</scope>
    <source>
        <strain evidence="2">AP13</strain>
    </source>
</reference>
<dbReference type="EMBL" id="CM029046">
    <property type="protein sequence ID" value="KAG2594085.1"/>
    <property type="molecule type" value="Genomic_DNA"/>
</dbReference>
<dbReference type="AlphaFoldDB" id="A0A8T0SAC1"/>
<feature type="compositionally biased region" description="Basic and acidic residues" evidence="1">
    <location>
        <begin position="163"/>
        <end position="182"/>
    </location>
</feature>
<keyword evidence="3" id="KW-1185">Reference proteome</keyword>
<evidence type="ECO:0000313" key="3">
    <source>
        <dbReference type="Proteomes" id="UP000823388"/>
    </source>
</evidence>
<sequence length="359" mass="39086">MTTRARCWTPSPRRRRAASGSSSWATATAASASRSPWRGSRARSPPPCSWPRRCPASASTWESPPRSSCEELLLKACSWTAKRWPSTAATAKWSSNPDGSKIHGREVLPGEPRRGPDPGQAAGEAWQPVPGGPGDEGRGAAHGRQLRVGEEGVRGGQGRRLQHRGDAALDGGHEPRHGGGGDRRRRPRRHELQAQGTLRPPAQDSQQIRLEHPSNRRDHGERQEAASAPPLRAGARVRPRRVVLVQGGHRPVIRRPPRHGAGHDRVRRQPRARRGGGVLRGVQPAAAGHGGRAAAGGASGPRRTQLRRAEPRAGHGEVPGQRRRRGLRLGRHARRWEAHDLRPRRGTPLPPSSMVLYLV</sequence>
<dbReference type="Proteomes" id="UP000823388">
    <property type="component" value="Chromosome 5N"/>
</dbReference>
<feature type="compositionally biased region" description="Polar residues" evidence="1">
    <location>
        <begin position="87"/>
        <end position="98"/>
    </location>
</feature>
<name>A0A8T0SAC1_PANVG</name>